<organism evidence="2 3">
    <name type="scientific">Rhodotorula toruloides</name>
    <name type="common">Yeast</name>
    <name type="synonym">Rhodosporidium toruloides</name>
    <dbReference type="NCBI Taxonomy" id="5286"/>
    <lineage>
        <taxon>Eukaryota</taxon>
        <taxon>Fungi</taxon>
        <taxon>Dikarya</taxon>
        <taxon>Basidiomycota</taxon>
        <taxon>Pucciniomycotina</taxon>
        <taxon>Microbotryomycetes</taxon>
        <taxon>Sporidiobolales</taxon>
        <taxon>Sporidiobolaceae</taxon>
        <taxon>Rhodotorula</taxon>
    </lineage>
</organism>
<dbReference type="CDD" id="cd08249">
    <property type="entry name" value="enoyl_reductase_like"/>
    <property type="match status" value="1"/>
</dbReference>
<accession>A0A511KP21</accession>
<dbReference type="EMBL" id="BJWK01000019">
    <property type="protein sequence ID" value="GEM12123.1"/>
    <property type="molecule type" value="Genomic_DNA"/>
</dbReference>
<evidence type="ECO:0000259" key="1">
    <source>
        <dbReference type="SMART" id="SM00829"/>
    </source>
</evidence>
<dbReference type="PANTHER" id="PTHR45348:SF2">
    <property type="entry name" value="ZINC-TYPE ALCOHOL DEHYDROGENASE-LIKE PROTEIN C2E1P3.01"/>
    <property type="match status" value="1"/>
</dbReference>
<dbReference type="GO" id="GO:0016651">
    <property type="term" value="F:oxidoreductase activity, acting on NAD(P)H"/>
    <property type="evidence" value="ECO:0007669"/>
    <property type="project" value="InterPro"/>
</dbReference>
<dbReference type="SUPFAM" id="SSF51735">
    <property type="entry name" value="NAD(P)-binding Rossmann-fold domains"/>
    <property type="match status" value="1"/>
</dbReference>
<dbReference type="InterPro" id="IPR020843">
    <property type="entry name" value="ER"/>
</dbReference>
<dbReference type="Proteomes" id="UP000321518">
    <property type="component" value="Unassembled WGS sequence"/>
</dbReference>
<dbReference type="PANTHER" id="PTHR45348">
    <property type="entry name" value="HYPOTHETICAL OXIDOREDUCTASE (EUROFUNG)"/>
    <property type="match status" value="1"/>
</dbReference>
<dbReference type="InterPro" id="IPR013154">
    <property type="entry name" value="ADH-like_N"/>
</dbReference>
<dbReference type="InterPro" id="IPR011032">
    <property type="entry name" value="GroES-like_sf"/>
</dbReference>
<proteinExistence type="predicted"/>
<gene>
    <name evidence="2" type="ORF">Rt10032_c19g6140</name>
</gene>
<dbReference type="InterPro" id="IPR036291">
    <property type="entry name" value="NAD(P)-bd_dom_sf"/>
</dbReference>
<dbReference type="OrthoDB" id="3233595at2759"/>
<dbReference type="Gene3D" id="3.90.180.10">
    <property type="entry name" value="Medium-chain alcohol dehydrogenases, catalytic domain"/>
    <property type="match status" value="1"/>
</dbReference>
<evidence type="ECO:0000313" key="3">
    <source>
        <dbReference type="Proteomes" id="UP000321518"/>
    </source>
</evidence>
<name>A0A511KP21_RHOTO</name>
<dbReference type="Pfam" id="PF08240">
    <property type="entry name" value="ADH_N"/>
    <property type="match status" value="1"/>
</dbReference>
<feature type="domain" description="Enoyl reductase (ER)" evidence="1">
    <location>
        <begin position="11"/>
        <end position="347"/>
    </location>
</feature>
<protein>
    <submittedName>
        <fullName evidence="2">Zinc-binding oxidoreductase CipB</fullName>
    </submittedName>
</protein>
<dbReference type="AlphaFoldDB" id="A0A511KP21"/>
<dbReference type="SMART" id="SM00829">
    <property type="entry name" value="PKS_ER"/>
    <property type="match status" value="1"/>
</dbReference>
<dbReference type="SUPFAM" id="SSF50129">
    <property type="entry name" value="GroES-like"/>
    <property type="match status" value="1"/>
</dbReference>
<sequence>MAQNVAAWIPAAKAQLEVKEASVGKVEAGHLLVKVHAVSIQPVDWKIQDYDFFVKKYPFILGTDVAGEVEEVGEGVTNVKKGDRVLAHCKSLATGNPEQSAFQKYTVVDALLTSKIPSSVSFEQATVLPLALSTAATGLYQSIHLDLPHPKPNSPNPEGRGKVILVYGGSSSVGTAAIQLAVASGLSVVTTCSPANFELVKSLGAVAAVDYKSPSVVEDLVKALEKAGSEFAGVYDAISENGSFEISGEVAVKVFGGKGKHYIAATLQPPEKLPGDVKSAWVFALDIVFKDSASVARAVYHDFVSSALEKGSLKCKPDPLIAGEGLKDVQTGLNVQKNGVSAKKVVVTGIQA</sequence>
<dbReference type="InterPro" id="IPR047122">
    <property type="entry name" value="Trans-enoyl_RdTase-like"/>
</dbReference>
<evidence type="ECO:0000313" key="2">
    <source>
        <dbReference type="EMBL" id="GEM12123.1"/>
    </source>
</evidence>
<comment type="caution">
    <text evidence="2">The sequence shown here is derived from an EMBL/GenBank/DDBJ whole genome shotgun (WGS) entry which is preliminary data.</text>
</comment>
<reference evidence="2 3" key="1">
    <citation type="submission" date="2019-07" db="EMBL/GenBank/DDBJ databases">
        <title>Rhodotorula toruloides NBRC10032 genome sequencing.</title>
        <authorList>
            <person name="Shida Y."/>
            <person name="Takaku H."/>
            <person name="Ogasawara W."/>
            <person name="Mori K."/>
        </authorList>
    </citation>
    <scope>NUCLEOTIDE SEQUENCE [LARGE SCALE GENOMIC DNA]</scope>
    <source>
        <strain evidence="2 3">NBRC10032</strain>
    </source>
</reference>
<dbReference type="Gene3D" id="3.40.50.720">
    <property type="entry name" value="NAD(P)-binding Rossmann-like Domain"/>
    <property type="match status" value="1"/>
</dbReference>